<evidence type="ECO:0000256" key="4">
    <source>
        <dbReference type="ARBA" id="ARBA00022825"/>
    </source>
</evidence>
<dbReference type="PANTHER" id="PTHR24276">
    <property type="entry name" value="POLYSERASE-RELATED"/>
    <property type="match status" value="1"/>
</dbReference>
<evidence type="ECO:0000256" key="2">
    <source>
        <dbReference type="ARBA" id="ARBA00022757"/>
    </source>
</evidence>
<keyword evidence="4" id="KW-0720">Serine protease</keyword>
<dbReference type="InterPro" id="IPR001314">
    <property type="entry name" value="Peptidase_S1A"/>
</dbReference>
<evidence type="ECO:0000256" key="1">
    <source>
        <dbReference type="ARBA" id="ARBA00022670"/>
    </source>
</evidence>
<dbReference type="InterPro" id="IPR009003">
    <property type="entry name" value="Peptidase_S1_PA"/>
</dbReference>
<dbReference type="AlphaFoldDB" id="A0A1S4HF96"/>
<dbReference type="InParanoid" id="A0A1S4HF96"/>
<reference evidence="8" key="3">
    <citation type="journal article" date="2007" name="Genome Biol.">
        <title>Update of the Anopheles gambiae PEST genome assembly.</title>
        <authorList>
            <person name="Sharakhova M.V."/>
            <person name="Hammond M.P."/>
            <person name="Lobo N.F."/>
            <person name="Krzywinski J."/>
            <person name="Unger M.F."/>
            <person name="Hillenmeyer M.E."/>
            <person name="Bruggner R.V."/>
            <person name="Birney E."/>
            <person name="Collins F.H."/>
        </authorList>
    </citation>
    <scope>NUCLEOTIDE SEQUENCE [LARGE SCALE GENOMIC DNA]</scope>
    <source>
        <strain evidence="8">PEST</strain>
    </source>
</reference>
<dbReference type="PRINTS" id="PR00722">
    <property type="entry name" value="CHYMOTRYPSIN"/>
</dbReference>
<dbReference type="InterPro" id="IPR033116">
    <property type="entry name" value="TRYPSIN_SER"/>
</dbReference>
<dbReference type="FunFam" id="2.40.10.10:FF:000034">
    <property type="entry name" value="Eupolytin"/>
    <property type="match status" value="1"/>
</dbReference>
<evidence type="ECO:0000256" key="5">
    <source>
        <dbReference type="ARBA" id="ARBA00023157"/>
    </source>
</evidence>
<reference evidence="8" key="2">
    <citation type="journal article" date="2004" name="Trends Parasitol.">
        <title>The Anopheles gambiae genome: an update.</title>
        <authorList>
            <person name="Mongin E."/>
            <person name="Louis C."/>
            <person name="Holt R.A."/>
            <person name="Birney E."/>
            <person name="Collins F.H."/>
        </authorList>
    </citation>
    <scope>NUCLEOTIDE SEQUENCE [LARGE SCALE GENOMIC DNA]</scope>
    <source>
        <strain evidence="8">PEST</strain>
    </source>
</reference>
<evidence type="ECO:0000256" key="6">
    <source>
        <dbReference type="ARBA" id="ARBA00024195"/>
    </source>
</evidence>
<dbReference type="InterPro" id="IPR018114">
    <property type="entry name" value="TRYPSIN_HIS"/>
</dbReference>
<dbReference type="InterPro" id="IPR050430">
    <property type="entry name" value="Peptidase_S1"/>
</dbReference>
<dbReference type="Proteomes" id="UP000007062">
    <property type="component" value="Unassembled WGS sequence"/>
</dbReference>
<dbReference type="Gene3D" id="2.40.10.10">
    <property type="entry name" value="Trypsin-like serine proteases"/>
    <property type="match status" value="1"/>
</dbReference>
<dbReference type="SUPFAM" id="SSF50494">
    <property type="entry name" value="Trypsin-like serine proteases"/>
    <property type="match status" value="1"/>
</dbReference>
<dbReference type="PANTHER" id="PTHR24276:SF96">
    <property type="entry name" value="PEPTIDASE S1 DOMAIN-CONTAINING PROTEIN"/>
    <property type="match status" value="1"/>
</dbReference>
<dbReference type="VEuPathDB" id="VectorBase:AGAMI1_007431"/>
<dbReference type="EnsemblMetazoa" id="AGAP028705-RA">
    <property type="protein sequence ID" value="AGAP028705-PA"/>
    <property type="gene ID" value="AGAP028705"/>
</dbReference>
<evidence type="ECO:0000256" key="3">
    <source>
        <dbReference type="ARBA" id="ARBA00022801"/>
    </source>
</evidence>
<evidence type="ECO:0000313" key="7">
    <source>
        <dbReference type="EnsemblMetazoa" id="AGAP028705-PA"/>
    </source>
</evidence>
<sequence length="278" mass="29909">MKQVISLVLFGLFCGNAVVTNANGQNTTEGPSHSGRIVNGIPVNISNYKYALSMRFDGEFICGASIITYSHALTAAHCVYNYQFMSSRLTLYGGSTSASSGGVEFPVVRLLYHPSYNSYKSNLSDYDVAILTVPANSFSGKPNMAPLALQTKELPADTRCFVVGWGKRADGENEQPSVNQLLYANMNIVSQSDCATMWANSEHRCPACKQSITSNMVCAQYGNSMDTCRGDSGGALVCGGRLTGVVSFALYCSGIWPSVFAKVTAPTIRNFIRYIAGI</sequence>
<dbReference type="GO" id="GO:0007586">
    <property type="term" value="P:digestion"/>
    <property type="evidence" value="ECO:0007669"/>
    <property type="project" value="UniProtKB-KW"/>
</dbReference>
<dbReference type="VEuPathDB" id="VectorBase:AGAP028705"/>
<keyword evidence="5" id="KW-1015">Disulfide bond</keyword>
<dbReference type="GO" id="GO:0004252">
    <property type="term" value="F:serine-type endopeptidase activity"/>
    <property type="evidence" value="ECO:0000318"/>
    <property type="project" value="GO_Central"/>
</dbReference>
<dbReference type="Pfam" id="PF00089">
    <property type="entry name" value="Trypsin"/>
    <property type="match status" value="1"/>
</dbReference>
<keyword evidence="1" id="KW-0645">Protease</keyword>
<reference evidence="7" key="4">
    <citation type="submission" date="2020-05" db="UniProtKB">
        <authorList>
            <consortium name="EnsemblMetazoa"/>
        </authorList>
    </citation>
    <scope>IDENTIFICATION</scope>
    <source>
        <strain evidence="7">PEST</strain>
    </source>
</reference>
<dbReference type="PROSITE" id="PS50240">
    <property type="entry name" value="TRYPSIN_DOM"/>
    <property type="match status" value="1"/>
</dbReference>
<accession>A0A1S4HF96</accession>
<reference evidence="8" key="1">
    <citation type="journal article" date="2002" name="Science">
        <title>The genome sequence of the malaria mosquito Anopheles gambiae.</title>
        <authorList>
            <person name="Holt R.A."/>
            <person name="Subramanian G.M."/>
            <person name="Halpern A."/>
            <person name="Sutton G.G."/>
            <person name="Charlab R."/>
            <person name="Nusskern D.R."/>
            <person name="Wincker P."/>
            <person name="Clark A.G."/>
            <person name="Ribeiro J.M."/>
            <person name="Wides R."/>
            <person name="Salzberg S.L."/>
            <person name="Loftus B."/>
            <person name="Yandell M."/>
            <person name="Majoros W.H."/>
            <person name="Rusch D.B."/>
            <person name="Lai Z."/>
            <person name="Kraft C.L."/>
            <person name="Abril J.F."/>
            <person name="Anthouard V."/>
            <person name="Arensburger P."/>
            <person name="Atkinson P.W."/>
            <person name="Baden H."/>
            <person name="de Berardinis V."/>
            <person name="Baldwin D."/>
            <person name="Benes V."/>
            <person name="Biedler J."/>
            <person name="Blass C."/>
            <person name="Bolanos R."/>
            <person name="Boscus D."/>
            <person name="Barnstead M."/>
            <person name="Cai S."/>
            <person name="Center A."/>
            <person name="Chaturverdi K."/>
            <person name="Christophides G.K."/>
            <person name="Chrystal M.A."/>
            <person name="Clamp M."/>
            <person name="Cravchik A."/>
            <person name="Curwen V."/>
            <person name="Dana A."/>
            <person name="Delcher A."/>
            <person name="Dew I."/>
            <person name="Evans C.A."/>
            <person name="Flanigan M."/>
            <person name="Grundschober-Freimoser A."/>
            <person name="Friedli L."/>
            <person name="Gu Z."/>
            <person name="Guan P."/>
            <person name="Guigo R."/>
            <person name="Hillenmeyer M.E."/>
            <person name="Hladun S.L."/>
            <person name="Hogan J.R."/>
            <person name="Hong Y.S."/>
            <person name="Hoover J."/>
            <person name="Jaillon O."/>
            <person name="Ke Z."/>
            <person name="Kodira C."/>
            <person name="Kokoza E."/>
            <person name="Koutsos A."/>
            <person name="Letunic I."/>
            <person name="Levitsky A."/>
            <person name="Liang Y."/>
            <person name="Lin J.J."/>
            <person name="Lobo N.F."/>
            <person name="Lopez J.R."/>
            <person name="Malek J.A."/>
            <person name="McIntosh T.C."/>
            <person name="Meister S."/>
            <person name="Miller J."/>
            <person name="Mobarry C."/>
            <person name="Mongin E."/>
            <person name="Murphy S.D."/>
            <person name="O'Brochta D.A."/>
            <person name="Pfannkoch C."/>
            <person name="Qi R."/>
            <person name="Regier M.A."/>
            <person name="Remington K."/>
            <person name="Shao H."/>
            <person name="Sharakhova M.V."/>
            <person name="Sitter C.D."/>
            <person name="Shetty J."/>
            <person name="Smith T.J."/>
            <person name="Strong R."/>
            <person name="Sun J."/>
            <person name="Thomasova D."/>
            <person name="Ton L.Q."/>
            <person name="Topalis P."/>
            <person name="Tu Z."/>
            <person name="Unger M.F."/>
            <person name="Walenz B."/>
            <person name="Wang A."/>
            <person name="Wang J."/>
            <person name="Wang M."/>
            <person name="Wang X."/>
            <person name="Woodford K.J."/>
            <person name="Wortman J.R."/>
            <person name="Wu M."/>
            <person name="Yao A."/>
            <person name="Zdobnov E.M."/>
            <person name="Zhang H."/>
            <person name="Zhao Q."/>
            <person name="Zhao S."/>
            <person name="Zhu S.C."/>
            <person name="Zhimulev I."/>
            <person name="Coluzzi M."/>
            <person name="della Torre A."/>
            <person name="Roth C.W."/>
            <person name="Louis C."/>
            <person name="Kalush F."/>
            <person name="Mural R.J."/>
            <person name="Myers E.W."/>
            <person name="Adams M.D."/>
            <person name="Smith H.O."/>
            <person name="Broder S."/>
            <person name="Gardner M.J."/>
            <person name="Fraser C.M."/>
            <person name="Birney E."/>
            <person name="Bork P."/>
            <person name="Brey P.T."/>
            <person name="Venter J.C."/>
            <person name="Weissenbach J."/>
            <person name="Kafatos F.C."/>
            <person name="Collins F.H."/>
            <person name="Hoffman S.L."/>
        </authorList>
    </citation>
    <scope>NUCLEOTIDE SEQUENCE [LARGE SCALE GENOMIC DNA]</scope>
    <source>
        <strain evidence="8">PEST</strain>
    </source>
</reference>
<comment type="similarity">
    <text evidence="6">Belongs to the peptidase S1 family. CLIP subfamily.</text>
</comment>
<evidence type="ECO:0000313" key="8">
    <source>
        <dbReference type="Proteomes" id="UP000007062"/>
    </source>
</evidence>
<dbReference type="EMBL" id="AAAB01000362">
    <property type="status" value="NOT_ANNOTATED_CDS"/>
    <property type="molecule type" value="Genomic_DNA"/>
</dbReference>
<dbReference type="PROSITE" id="PS00135">
    <property type="entry name" value="TRYPSIN_SER"/>
    <property type="match status" value="1"/>
</dbReference>
<dbReference type="SMART" id="SM00020">
    <property type="entry name" value="Tryp_SPc"/>
    <property type="match status" value="1"/>
</dbReference>
<dbReference type="GO" id="GO:0006508">
    <property type="term" value="P:proteolysis"/>
    <property type="evidence" value="ECO:0007669"/>
    <property type="project" value="UniProtKB-KW"/>
</dbReference>
<dbReference type="InterPro" id="IPR043504">
    <property type="entry name" value="Peptidase_S1_PA_chymotrypsin"/>
</dbReference>
<keyword evidence="2" id="KW-0222">Digestion</keyword>
<dbReference type="CDD" id="cd00190">
    <property type="entry name" value="Tryp_SPc"/>
    <property type="match status" value="1"/>
</dbReference>
<name>A0A1S4HF96_ANOGA</name>
<protein>
    <submittedName>
        <fullName evidence="7">Peptidase S1 domain-containing protein</fullName>
    </submittedName>
</protein>
<dbReference type="InterPro" id="IPR001254">
    <property type="entry name" value="Trypsin_dom"/>
</dbReference>
<keyword evidence="3" id="KW-0378">Hydrolase</keyword>
<proteinExistence type="inferred from homology"/>
<dbReference type="PROSITE" id="PS00134">
    <property type="entry name" value="TRYPSIN_HIS"/>
    <property type="match status" value="1"/>
</dbReference>
<organism evidence="7 8">
    <name type="scientific">Anopheles gambiae</name>
    <name type="common">African malaria mosquito</name>
    <dbReference type="NCBI Taxonomy" id="7165"/>
    <lineage>
        <taxon>Eukaryota</taxon>
        <taxon>Metazoa</taxon>
        <taxon>Ecdysozoa</taxon>
        <taxon>Arthropoda</taxon>
        <taxon>Hexapoda</taxon>
        <taxon>Insecta</taxon>
        <taxon>Pterygota</taxon>
        <taxon>Neoptera</taxon>
        <taxon>Endopterygota</taxon>
        <taxon>Diptera</taxon>
        <taxon>Nematocera</taxon>
        <taxon>Culicoidea</taxon>
        <taxon>Culicidae</taxon>
        <taxon>Anophelinae</taxon>
        <taxon>Anopheles</taxon>
    </lineage>
</organism>
<keyword evidence="8" id="KW-1185">Reference proteome</keyword>